<dbReference type="InterPro" id="IPR036291">
    <property type="entry name" value="NAD(P)-bd_dom_sf"/>
</dbReference>
<dbReference type="RefSeq" id="WP_106188739.1">
    <property type="nucleotide sequence ID" value="NZ_PVTF01000005.1"/>
</dbReference>
<organism evidence="3 4">
    <name type="scientific">Umezawaea tangerina</name>
    <dbReference type="NCBI Taxonomy" id="84725"/>
    <lineage>
        <taxon>Bacteria</taxon>
        <taxon>Bacillati</taxon>
        <taxon>Actinomycetota</taxon>
        <taxon>Actinomycetes</taxon>
        <taxon>Pseudonocardiales</taxon>
        <taxon>Pseudonocardiaceae</taxon>
        <taxon>Umezawaea</taxon>
    </lineage>
</organism>
<comment type="caution">
    <text evidence="3">The sequence shown here is derived from an EMBL/GenBank/DDBJ whole genome shotgun (WGS) entry which is preliminary data.</text>
</comment>
<evidence type="ECO:0000256" key="2">
    <source>
        <dbReference type="ARBA" id="ARBA00023002"/>
    </source>
</evidence>
<dbReference type="CDD" id="cd05327">
    <property type="entry name" value="retinol-DH_like_SDR_c_like"/>
    <property type="match status" value="1"/>
</dbReference>
<dbReference type="OrthoDB" id="4577644at2"/>
<dbReference type="Gene3D" id="3.40.50.720">
    <property type="entry name" value="NAD(P)-binding Rossmann-like Domain"/>
    <property type="match status" value="1"/>
</dbReference>
<dbReference type="Pfam" id="PF00106">
    <property type="entry name" value="adh_short"/>
    <property type="match status" value="1"/>
</dbReference>
<dbReference type="GO" id="GO:0016491">
    <property type="term" value="F:oxidoreductase activity"/>
    <property type="evidence" value="ECO:0007669"/>
    <property type="project" value="UniProtKB-KW"/>
</dbReference>
<dbReference type="PRINTS" id="PR00081">
    <property type="entry name" value="GDHRDH"/>
</dbReference>
<name>A0A2T0T7Y7_9PSEU</name>
<dbReference type="AlphaFoldDB" id="A0A2T0T7Y7"/>
<dbReference type="Proteomes" id="UP000239494">
    <property type="component" value="Unassembled WGS sequence"/>
</dbReference>
<accession>A0A2T0T7Y7</accession>
<dbReference type="NCBIfam" id="NF004846">
    <property type="entry name" value="PRK06197.1"/>
    <property type="match status" value="1"/>
</dbReference>
<sequence length="286" mass="30141">MAAKRWKASDVPDQSGRTVVVTGASSGIGLVTARELARAGAHVVLAVRDRAKGERVAADMTGSVEVRELDLGDLASVRAFASAWSGDLDVLVNNAGVMRVPEGRTVDGFEVHLGTNHLGPFALTTLLLPRITDRVVTVSSFLHAKGRIDLDGRERPYDGAQAYNDTKLANVLFALELQRRLAAAGSPVRSFAAHPGLASTNLLGHVGGFQSLMLPLVGQSPDQGALPTLYAATQDLPGGSYVGPDGFRGLRGHPVVQQPSATARDPELARGLWELSARLTSAGRSR</sequence>
<protein>
    <submittedName>
        <fullName evidence="3">NADP-dependent 3-hydroxy acid dehydrogenase YdfG</fullName>
    </submittedName>
</protein>
<keyword evidence="4" id="KW-1185">Reference proteome</keyword>
<dbReference type="SUPFAM" id="SSF51735">
    <property type="entry name" value="NAD(P)-binding Rossmann-fold domains"/>
    <property type="match status" value="1"/>
</dbReference>
<dbReference type="EMBL" id="PVTF01000005">
    <property type="protein sequence ID" value="PRY41757.1"/>
    <property type="molecule type" value="Genomic_DNA"/>
</dbReference>
<evidence type="ECO:0000313" key="3">
    <source>
        <dbReference type="EMBL" id="PRY41757.1"/>
    </source>
</evidence>
<evidence type="ECO:0000256" key="1">
    <source>
        <dbReference type="ARBA" id="ARBA00006484"/>
    </source>
</evidence>
<comment type="similarity">
    <text evidence="1">Belongs to the short-chain dehydrogenases/reductases (SDR) family.</text>
</comment>
<dbReference type="InterPro" id="IPR002347">
    <property type="entry name" value="SDR_fam"/>
</dbReference>
<keyword evidence="2" id="KW-0560">Oxidoreductase</keyword>
<reference evidence="3 4" key="1">
    <citation type="submission" date="2018-03" db="EMBL/GenBank/DDBJ databases">
        <title>Genomic Encyclopedia of Archaeal and Bacterial Type Strains, Phase II (KMG-II): from individual species to whole genera.</title>
        <authorList>
            <person name="Goeker M."/>
        </authorList>
    </citation>
    <scope>NUCLEOTIDE SEQUENCE [LARGE SCALE GENOMIC DNA]</scope>
    <source>
        <strain evidence="3 4">DSM 44720</strain>
    </source>
</reference>
<dbReference type="PANTHER" id="PTHR24320">
    <property type="entry name" value="RETINOL DEHYDROGENASE"/>
    <property type="match status" value="1"/>
</dbReference>
<evidence type="ECO:0000313" key="4">
    <source>
        <dbReference type="Proteomes" id="UP000239494"/>
    </source>
</evidence>
<dbReference type="PANTHER" id="PTHR24320:SF148">
    <property type="entry name" value="NAD(P)-BINDING ROSSMANN-FOLD SUPERFAMILY PROTEIN"/>
    <property type="match status" value="1"/>
</dbReference>
<gene>
    <name evidence="3" type="ORF">CLV43_105516</name>
</gene>
<proteinExistence type="inferred from homology"/>